<gene>
    <name evidence="1" type="ORF">CLUMA_CG004732</name>
</gene>
<sequence length="244" mass="28473">MKLNKKEELLVLLFPPNPATHTIKVEVETIYRRVYRNSLGWFLAISIAIQLNDNVMEELNETPSSRQLKHSCSKPMLKGDHKLGDFRLANFDRNLIRNSAKHSVLNGALLLFQSTGGWACFYVWMDMRYDSSTTSLYHSALSFHHPKARRHEWVLSLLSLLFSDLELNRENYILPTRSRALFMNSLLVLDKHQHNDTEKTKKVLVKQLVWLLTTYFISIATRLTKSITELEIKANRNWIRCSEI</sequence>
<dbReference type="EMBL" id="CVRI01000020">
    <property type="protein sequence ID" value="CRK91044.1"/>
    <property type="molecule type" value="Genomic_DNA"/>
</dbReference>
<dbReference type="Proteomes" id="UP000183832">
    <property type="component" value="Unassembled WGS sequence"/>
</dbReference>
<keyword evidence="2" id="KW-1185">Reference proteome</keyword>
<dbReference type="AlphaFoldDB" id="A0A1J1HUK1"/>
<evidence type="ECO:0000313" key="2">
    <source>
        <dbReference type="Proteomes" id="UP000183832"/>
    </source>
</evidence>
<name>A0A1J1HUK1_9DIPT</name>
<proteinExistence type="predicted"/>
<evidence type="ECO:0000313" key="1">
    <source>
        <dbReference type="EMBL" id="CRK91044.1"/>
    </source>
</evidence>
<reference evidence="1 2" key="1">
    <citation type="submission" date="2015-04" db="EMBL/GenBank/DDBJ databases">
        <authorList>
            <person name="Syromyatnikov M.Y."/>
            <person name="Popov V.N."/>
        </authorList>
    </citation>
    <scope>NUCLEOTIDE SEQUENCE [LARGE SCALE GENOMIC DNA]</scope>
</reference>
<protein>
    <submittedName>
        <fullName evidence="1">CLUMA_CG004732, isoform A</fullName>
    </submittedName>
</protein>
<organism evidence="1 2">
    <name type="scientific">Clunio marinus</name>
    <dbReference type="NCBI Taxonomy" id="568069"/>
    <lineage>
        <taxon>Eukaryota</taxon>
        <taxon>Metazoa</taxon>
        <taxon>Ecdysozoa</taxon>
        <taxon>Arthropoda</taxon>
        <taxon>Hexapoda</taxon>
        <taxon>Insecta</taxon>
        <taxon>Pterygota</taxon>
        <taxon>Neoptera</taxon>
        <taxon>Endopterygota</taxon>
        <taxon>Diptera</taxon>
        <taxon>Nematocera</taxon>
        <taxon>Chironomoidea</taxon>
        <taxon>Chironomidae</taxon>
        <taxon>Clunio</taxon>
    </lineage>
</organism>
<accession>A0A1J1HUK1</accession>